<sequence length="139" mass="15832">MCGTNDCLVKCSSVPCATPEKDTKDTSITTNLEKDTKDTSITTNLDHGDRTMYESYWRKTSNNCDITFNGDDSLSYFANGKSFCWFLESKLEELVKRLHNVVRNAIVDDYYIVLAMDQASLCSMHFMLFLLLINLIQSV</sequence>
<proteinExistence type="predicted"/>
<dbReference type="Pfam" id="PF04864">
    <property type="entry name" value="Alliinase_C"/>
    <property type="match status" value="1"/>
</dbReference>
<feature type="domain" description="Alliinase C-terminal" evidence="1">
    <location>
        <begin position="44"/>
        <end position="123"/>
    </location>
</feature>
<gene>
    <name evidence="2" type="ORF">KY290_005148</name>
</gene>
<dbReference type="InterPro" id="IPR015422">
    <property type="entry name" value="PyrdxlP-dep_Trfase_small"/>
</dbReference>
<reference evidence="2 3" key="1">
    <citation type="journal article" date="2021" name="bioRxiv">
        <title>Chromosome-scale and haplotype-resolved genome assembly of a tetraploid potato cultivar.</title>
        <authorList>
            <person name="Sun H."/>
            <person name="Jiao W.-B."/>
            <person name="Krause K."/>
            <person name="Campoy J.A."/>
            <person name="Goel M."/>
            <person name="Folz-Donahue K."/>
            <person name="Kukat C."/>
            <person name="Huettel B."/>
            <person name="Schneeberger K."/>
        </authorList>
    </citation>
    <scope>NUCLEOTIDE SEQUENCE [LARGE SCALE GENOMIC DNA]</scope>
    <source>
        <strain evidence="2">SolTubOtavaFocal</strain>
        <tissue evidence="2">Leaves</tissue>
    </source>
</reference>
<dbReference type="Proteomes" id="UP000826656">
    <property type="component" value="Unassembled WGS sequence"/>
</dbReference>
<protein>
    <recommendedName>
        <fullName evidence="1">Alliinase C-terminal domain-containing protein</fullName>
    </recommendedName>
</protein>
<dbReference type="InterPro" id="IPR006948">
    <property type="entry name" value="Alliinase_C"/>
</dbReference>
<evidence type="ECO:0000313" key="2">
    <source>
        <dbReference type="EMBL" id="KAH0778721.1"/>
    </source>
</evidence>
<dbReference type="EMBL" id="JAIVGD010000002">
    <property type="protein sequence ID" value="KAH0778721.1"/>
    <property type="molecule type" value="Genomic_DNA"/>
</dbReference>
<dbReference type="Gene3D" id="3.90.1150.10">
    <property type="entry name" value="Aspartate Aminotransferase, domain 1"/>
    <property type="match status" value="1"/>
</dbReference>
<evidence type="ECO:0000259" key="1">
    <source>
        <dbReference type="Pfam" id="PF04864"/>
    </source>
</evidence>
<comment type="caution">
    <text evidence="2">The sequence shown here is derived from an EMBL/GenBank/DDBJ whole genome shotgun (WGS) entry which is preliminary data.</text>
</comment>
<organism evidence="2 3">
    <name type="scientific">Solanum tuberosum</name>
    <name type="common">Potato</name>
    <dbReference type="NCBI Taxonomy" id="4113"/>
    <lineage>
        <taxon>Eukaryota</taxon>
        <taxon>Viridiplantae</taxon>
        <taxon>Streptophyta</taxon>
        <taxon>Embryophyta</taxon>
        <taxon>Tracheophyta</taxon>
        <taxon>Spermatophyta</taxon>
        <taxon>Magnoliopsida</taxon>
        <taxon>eudicotyledons</taxon>
        <taxon>Gunneridae</taxon>
        <taxon>Pentapetalae</taxon>
        <taxon>asterids</taxon>
        <taxon>lamiids</taxon>
        <taxon>Solanales</taxon>
        <taxon>Solanaceae</taxon>
        <taxon>Solanoideae</taxon>
        <taxon>Solaneae</taxon>
        <taxon>Solanum</taxon>
    </lineage>
</organism>
<name>A0ABQ7WDA0_SOLTU</name>
<accession>A0ABQ7WDA0</accession>
<evidence type="ECO:0000313" key="3">
    <source>
        <dbReference type="Proteomes" id="UP000826656"/>
    </source>
</evidence>
<keyword evidence="3" id="KW-1185">Reference proteome</keyword>